<dbReference type="GO" id="GO:0016787">
    <property type="term" value="F:hydrolase activity"/>
    <property type="evidence" value="ECO:0007669"/>
    <property type="project" value="UniProtKB-KW"/>
</dbReference>
<dbReference type="Proteomes" id="UP001596175">
    <property type="component" value="Unassembled WGS sequence"/>
</dbReference>
<keyword evidence="1" id="KW-0378">Hydrolase</keyword>
<gene>
    <name evidence="1" type="ORF">ACFPK1_14075</name>
</gene>
<protein>
    <submittedName>
        <fullName evidence="1">L-2-amino-thiazoline-4-carboxylic acid hydrolase</fullName>
    </submittedName>
</protein>
<evidence type="ECO:0000313" key="1">
    <source>
        <dbReference type="EMBL" id="MFC5139365.1"/>
    </source>
</evidence>
<name>A0ABV9ZGF8_9PSEU</name>
<dbReference type="InterPro" id="IPR026002">
    <property type="entry name" value="ATC_hydrolase-like"/>
</dbReference>
<dbReference type="EMBL" id="JBHSKG010000006">
    <property type="protein sequence ID" value="MFC5139365.1"/>
    <property type="molecule type" value="Genomic_DNA"/>
</dbReference>
<organism evidence="1 2">
    <name type="scientific">Actinomycetospora rhizophila</name>
    <dbReference type="NCBI Taxonomy" id="1416876"/>
    <lineage>
        <taxon>Bacteria</taxon>
        <taxon>Bacillati</taxon>
        <taxon>Actinomycetota</taxon>
        <taxon>Actinomycetes</taxon>
        <taxon>Pseudonocardiales</taxon>
        <taxon>Pseudonocardiaceae</taxon>
        <taxon>Actinomycetospora</taxon>
    </lineage>
</organism>
<evidence type="ECO:0000313" key="2">
    <source>
        <dbReference type="Proteomes" id="UP001596175"/>
    </source>
</evidence>
<proteinExistence type="predicted"/>
<reference evidence="2" key="1">
    <citation type="journal article" date="2019" name="Int. J. Syst. Evol. Microbiol.">
        <title>The Global Catalogue of Microorganisms (GCM) 10K type strain sequencing project: providing services to taxonomists for standard genome sequencing and annotation.</title>
        <authorList>
            <consortium name="The Broad Institute Genomics Platform"/>
            <consortium name="The Broad Institute Genome Sequencing Center for Infectious Disease"/>
            <person name="Wu L."/>
            <person name="Ma J."/>
        </authorList>
    </citation>
    <scope>NUCLEOTIDE SEQUENCE [LARGE SCALE GENOMIC DNA]</scope>
    <source>
        <strain evidence="2">XZYJ18</strain>
    </source>
</reference>
<dbReference type="Pfam" id="PF14196">
    <property type="entry name" value="ATC_hydrolase"/>
    <property type="match status" value="1"/>
</dbReference>
<sequence length="230" mass="26008">MTERQWEQESRWTMGRVVPRDLLAVVGAYLHRAHPTRRAYLLAVIRRRAEEMREEDADLPVDEPAQAALALSATVLAAHETLLEAFDGDGRATTRFLREALGAALRRPRDIPFGALGRREDPFGAIEDACRARSPAYGEHFDVRWDRSHPDALEMRVERCAFLDFFDRHGVREVTTVMCAWDAHWLRAVDPAVSGLRGERTSAMSLGDDACRFRLVRTDDPHAAFTDVIG</sequence>
<accession>A0ABV9ZGF8</accession>
<comment type="caution">
    <text evidence="1">The sequence shown here is derived from an EMBL/GenBank/DDBJ whole genome shotgun (WGS) entry which is preliminary data.</text>
</comment>
<keyword evidence="2" id="KW-1185">Reference proteome</keyword>
<dbReference type="RefSeq" id="WP_378021559.1">
    <property type="nucleotide sequence ID" value="NZ_JBHSKG010000006.1"/>
</dbReference>